<dbReference type="PANTHER" id="PTHR11496:SF103">
    <property type="entry name" value="DEHYDROGENASE, PUTATIVE-RELATED"/>
    <property type="match status" value="1"/>
</dbReference>
<evidence type="ECO:0000259" key="2">
    <source>
        <dbReference type="Pfam" id="PF00465"/>
    </source>
</evidence>
<dbReference type="CDD" id="cd08551">
    <property type="entry name" value="Fe-ADH"/>
    <property type="match status" value="1"/>
</dbReference>
<dbReference type="GO" id="GO:0004022">
    <property type="term" value="F:alcohol dehydrogenase (NAD+) activity"/>
    <property type="evidence" value="ECO:0007669"/>
    <property type="project" value="UniProtKB-ARBA"/>
</dbReference>
<dbReference type="Pfam" id="PF00465">
    <property type="entry name" value="Fe-ADH"/>
    <property type="match status" value="1"/>
</dbReference>
<evidence type="ECO:0000259" key="3">
    <source>
        <dbReference type="Pfam" id="PF25137"/>
    </source>
</evidence>
<dbReference type="InterPro" id="IPR056798">
    <property type="entry name" value="ADH_Fe_C"/>
</dbReference>
<evidence type="ECO:0000313" key="4">
    <source>
        <dbReference type="EMBL" id="SHF39414.1"/>
    </source>
</evidence>
<keyword evidence="5" id="KW-1185">Reference proteome</keyword>
<dbReference type="InterPro" id="IPR001670">
    <property type="entry name" value="ADH_Fe/GldA"/>
</dbReference>
<protein>
    <submittedName>
        <fullName evidence="4">Alcohol dehydrogenase</fullName>
    </submittedName>
</protein>
<reference evidence="4 5" key="1">
    <citation type="submission" date="2016-11" db="EMBL/GenBank/DDBJ databases">
        <authorList>
            <person name="Jaros S."/>
            <person name="Januszkiewicz K."/>
            <person name="Wedrychowicz H."/>
        </authorList>
    </citation>
    <scope>NUCLEOTIDE SEQUENCE [LARGE SCALE GENOMIC DNA]</scope>
    <source>
        <strain evidence="4 5">DSM 17459</strain>
    </source>
</reference>
<dbReference type="STRING" id="1122155.SAMN02745158_03568"/>
<organism evidence="4 5">
    <name type="scientific">Lactonifactor longoviformis DSM 17459</name>
    <dbReference type="NCBI Taxonomy" id="1122155"/>
    <lineage>
        <taxon>Bacteria</taxon>
        <taxon>Bacillati</taxon>
        <taxon>Bacillota</taxon>
        <taxon>Clostridia</taxon>
        <taxon>Eubacteriales</taxon>
        <taxon>Clostridiaceae</taxon>
        <taxon>Lactonifactor</taxon>
    </lineage>
</organism>
<dbReference type="GO" id="GO:0046872">
    <property type="term" value="F:metal ion binding"/>
    <property type="evidence" value="ECO:0007669"/>
    <property type="project" value="InterPro"/>
</dbReference>
<dbReference type="PROSITE" id="PS00913">
    <property type="entry name" value="ADH_IRON_1"/>
    <property type="match status" value="1"/>
</dbReference>
<feature type="domain" description="Fe-containing alcohol dehydrogenase-like C-terminal" evidence="3">
    <location>
        <begin position="196"/>
        <end position="354"/>
    </location>
</feature>
<evidence type="ECO:0000313" key="5">
    <source>
        <dbReference type="Proteomes" id="UP000184245"/>
    </source>
</evidence>
<dbReference type="Gene3D" id="3.40.50.1970">
    <property type="match status" value="1"/>
</dbReference>
<dbReference type="SUPFAM" id="SSF56796">
    <property type="entry name" value="Dehydroquinate synthase-like"/>
    <property type="match status" value="1"/>
</dbReference>
<dbReference type="Gene3D" id="1.20.1090.10">
    <property type="entry name" value="Dehydroquinate synthase-like - alpha domain"/>
    <property type="match status" value="1"/>
</dbReference>
<gene>
    <name evidence="4" type="ORF">SAMN02745158_03568</name>
</gene>
<dbReference type="Pfam" id="PF25137">
    <property type="entry name" value="ADH_Fe_C"/>
    <property type="match status" value="1"/>
</dbReference>
<keyword evidence="1" id="KW-0560">Oxidoreductase</keyword>
<evidence type="ECO:0000256" key="1">
    <source>
        <dbReference type="ARBA" id="ARBA00023002"/>
    </source>
</evidence>
<dbReference type="OrthoDB" id="9778433at2"/>
<dbReference type="RefSeq" id="WP_072854133.1">
    <property type="nucleotide sequence ID" value="NZ_FQVI01000025.1"/>
</dbReference>
<feature type="domain" description="Alcohol dehydrogenase iron-type/glycerol dehydrogenase GldA" evidence="2">
    <location>
        <begin position="14"/>
        <end position="184"/>
    </location>
</feature>
<dbReference type="AlphaFoldDB" id="A0A1M5BA80"/>
<name>A0A1M5BA80_9CLOT</name>
<dbReference type="EMBL" id="FQVI01000025">
    <property type="protein sequence ID" value="SHF39414.1"/>
    <property type="molecule type" value="Genomic_DNA"/>
</dbReference>
<sequence length="414" mass="45696">MARTKKYLQFGIMQRIYQGSGCIQMIPNILETEGWDRVMLIADPGLYKAGVIDPFEKMLKEAGVSYFIFDNVRPNPEAATIDGEAVPAFREFRAQVMIAVGGGSTMDTAKGVAIVGDSGKKVMDFIGIPPQVPLKHKTYPMIAVPSTAGTGSDVCRNAVICDENGFKLVPSHDSILPSYAVLDPDLLAGLPFHIAAATAVDALTHALESYTSMSANDFTELFSLHSLELIGDCIRPFAANPAVDEYADKMSLACMYAGFSLGIASIGQDHVITHPMGEEPFHMPHGDACAMALPAVIEWNGLGCKEKYRKAYNALAKQNVSEGDFQVKMLIDWVIQLNRDLHLASDKSFEAWGYSGEEVLEKMLRHPIFNNKDKTKNPDCNYPRVTRMKEFAHIIERIDYYSKVTTGEIPYEFC</sequence>
<dbReference type="Proteomes" id="UP000184245">
    <property type="component" value="Unassembled WGS sequence"/>
</dbReference>
<proteinExistence type="predicted"/>
<dbReference type="FunFam" id="3.40.50.1970:FF:000003">
    <property type="entry name" value="Alcohol dehydrogenase, iron-containing"/>
    <property type="match status" value="1"/>
</dbReference>
<dbReference type="InterPro" id="IPR039697">
    <property type="entry name" value="Alcohol_dehydrogenase_Fe"/>
</dbReference>
<dbReference type="PANTHER" id="PTHR11496">
    <property type="entry name" value="ALCOHOL DEHYDROGENASE"/>
    <property type="match status" value="1"/>
</dbReference>
<accession>A0A1M5BA80</accession>
<dbReference type="InterPro" id="IPR018211">
    <property type="entry name" value="ADH_Fe_CS"/>
</dbReference>